<gene>
    <name evidence="2" type="ORF">BRAA06T24232Z</name>
    <name evidence="1" type="ORF">BRAPAZ1V2_A06P11310.2</name>
</gene>
<dbReference type="EMBL" id="LS974622">
    <property type="protein sequence ID" value="CAG7868891.1"/>
    <property type="molecule type" value="Genomic_DNA"/>
</dbReference>
<sequence length="90" mass="10530">MCVLVEPSFRCRDILSARRIYNELDPQSNLVAWNAMISGHTRIDYLCSARHFFFDTMPMCFFFCFQIDGNWICSQQTTCTSHLSFSNGVW</sequence>
<dbReference type="AlphaFoldDB" id="A0A3P5YDC3"/>
<reference evidence="2" key="1">
    <citation type="submission" date="2018-11" db="EMBL/GenBank/DDBJ databases">
        <authorList>
            <consortium name="Genoscope - CEA"/>
            <person name="William W."/>
        </authorList>
    </citation>
    <scope>NUCLEOTIDE SEQUENCE</scope>
</reference>
<evidence type="ECO:0000313" key="1">
    <source>
        <dbReference type="EMBL" id="CAG7868891.1"/>
    </source>
</evidence>
<organism evidence="2">
    <name type="scientific">Brassica campestris</name>
    <name type="common">Field mustard</name>
    <dbReference type="NCBI Taxonomy" id="3711"/>
    <lineage>
        <taxon>Eukaryota</taxon>
        <taxon>Viridiplantae</taxon>
        <taxon>Streptophyta</taxon>
        <taxon>Embryophyta</taxon>
        <taxon>Tracheophyta</taxon>
        <taxon>Spermatophyta</taxon>
        <taxon>Magnoliopsida</taxon>
        <taxon>eudicotyledons</taxon>
        <taxon>Gunneridae</taxon>
        <taxon>Pentapetalae</taxon>
        <taxon>rosids</taxon>
        <taxon>malvids</taxon>
        <taxon>Brassicales</taxon>
        <taxon>Brassicaceae</taxon>
        <taxon>Brassiceae</taxon>
        <taxon>Brassica</taxon>
    </lineage>
</organism>
<name>A0A3P5YDC3_BRACM</name>
<evidence type="ECO:0000313" key="2">
    <source>
        <dbReference type="EMBL" id="VDC65692.1"/>
    </source>
</evidence>
<dbReference type="EMBL" id="LR031569">
    <property type="protein sequence ID" value="VDC65692.1"/>
    <property type="molecule type" value="Genomic_DNA"/>
</dbReference>
<dbReference type="Gramene" id="A06p11310.2_BraZ1">
    <property type="protein sequence ID" value="A06p11310.2_BraZ1.CDS"/>
    <property type="gene ID" value="A06g11310.2_BraZ1"/>
</dbReference>
<accession>A0A3P5YDC3</accession>
<dbReference type="Proteomes" id="UP000694005">
    <property type="component" value="Chromosome A06"/>
</dbReference>
<protein>
    <submittedName>
        <fullName evidence="1">Uncharacterized protein</fullName>
    </submittedName>
</protein>
<proteinExistence type="predicted"/>